<dbReference type="InterPro" id="IPR045584">
    <property type="entry name" value="Pilin-like"/>
</dbReference>
<feature type="transmembrane region" description="Helical" evidence="2">
    <location>
        <begin position="12"/>
        <end position="34"/>
    </location>
</feature>
<reference evidence="3" key="1">
    <citation type="journal article" date="2015" name="Nature">
        <title>Complex archaea that bridge the gap between prokaryotes and eukaryotes.</title>
        <authorList>
            <person name="Spang A."/>
            <person name="Saw J.H."/>
            <person name="Jorgensen S.L."/>
            <person name="Zaremba-Niedzwiedzka K."/>
            <person name="Martijn J."/>
            <person name="Lind A.E."/>
            <person name="van Eijk R."/>
            <person name="Schleper C."/>
            <person name="Guy L."/>
            <person name="Ettema T.J."/>
        </authorList>
    </citation>
    <scope>NUCLEOTIDE SEQUENCE</scope>
</reference>
<dbReference type="NCBIfam" id="TIGR02532">
    <property type="entry name" value="IV_pilin_GFxxxE"/>
    <property type="match status" value="1"/>
</dbReference>
<dbReference type="InterPro" id="IPR000983">
    <property type="entry name" value="Bac_GSPG_pilin"/>
</dbReference>
<dbReference type="PROSITE" id="PS00409">
    <property type="entry name" value="PROKAR_NTER_METHYL"/>
    <property type="match status" value="1"/>
</dbReference>
<keyword evidence="2" id="KW-0472">Membrane</keyword>
<sequence>MRNGIVNHGFTLIEILVVLTIIGVLLSLVTPRYFDSIDRSKETVLRHDLQVMRNAIDHYVSDRNAYPDALEDLVEAHYLRAVPVDPITDRKDTWILVAPEDAFYEGNIADVHSGSEQMASDGSLYVEW</sequence>
<evidence type="ECO:0008006" key="4">
    <source>
        <dbReference type="Google" id="ProtNLM"/>
    </source>
</evidence>
<evidence type="ECO:0000313" key="3">
    <source>
        <dbReference type="EMBL" id="KKM01683.1"/>
    </source>
</evidence>
<keyword evidence="1" id="KW-0488">Methylation</keyword>
<accession>A0A0F9JRS0</accession>
<dbReference type="GO" id="GO:0015628">
    <property type="term" value="P:protein secretion by the type II secretion system"/>
    <property type="evidence" value="ECO:0007669"/>
    <property type="project" value="InterPro"/>
</dbReference>
<proteinExistence type="predicted"/>
<comment type="caution">
    <text evidence="3">The sequence shown here is derived from an EMBL/GenBank/DDBJ whole genome shotgun (WGS) entry which is preliminary data.</text>
</comment>
<dbReference type="EMBL" id="LAZR01017129">
    <property type="protein sequence ID" value="KKM01683.1"/>
    <property type="molecule type" value="Genomic_DNA"/>
</dbReference>
<dbReference type="Pfam" id="PF07963">
    <property type="entry name" value="N_methyl"/>
    <property type="match status" value="1"/>
</dbReference>
<gene>
    <name evidence="3" type="ORF">LCGC14_1791990</name>
</gene>
<keyword evidence="2" id="KW-1133">Transmembrane helix</keyword>
<dbReference type="PRINTS" id="PR00813">
    <property type="entry name" value="BCTERIALGSPG"/>
</dbReference>
<dbReference type="InterPro" id="IPR012902">
    <property type="entry name" value="N_methyl_site"/>
</dbReference>
<organism evidence="3">
    <name type="scientific">marine sediment metagenome</name>
    <dbReference type="NCBI Taxonomy" id="412755"/>
    <lineage>
        <taxon>unclassified sequences</taxon>
        <taxon>metagenomes</taxon>
        <taxon>ecological metagenomes</taxon>
    </lineage>
</organism>
<dbReference type="Gene3D" id="3.30.700.10">
    <property type="entry name" value="Glycoprotein, Type 4 Pilin"/>
    <property type="match status" value="1"/>
</dbReference>
<dbReference type="GO" id="GO:0015627">
    <property type="term" value="C:type II protein secretion system complex"/>
    <property type="evidence" value="ECO:0007669"/>
    <property type="project" value="InterPro"/>
</dbReference>
<keyword evidence="2" id="KW-0812">Transmembrane</keyword>
<protein>
    <recommendedName>
        <fullName evidence="4">Type II secretion system protein GspG C-terminal domain-containing protein</fullName>
    </recommendedName>
</protein>
<dbReference type="AlphaFoldDB" id="A0A0F9JRS0"/>
<evidence type="ECO:0000256" key="1">
    <source>
        <dbReference type="ARBA" id="ARBA00022481"/>
    </source>
</evidence>
<dbReference type="SUPFAM" id="SSF54523">
    <property type="entry name" value="Pili subunits"/>
    <property type="match status" value="1"/>
</dbReference>
<name>A0A0F9JRS0_9ZZZZ</name>
<evidence type="ECO:0000256" key="2">
    <source>
        <dbReference type="SAM" id="Phobius"/>
    </source>
</evidence>